<comment type="caution">
    <text evidence="1">The sequence shown here is derived from an EMBL/GenBank/DDBJ whole genome shotgun (WGS) entry which is preliminary data.</text>
</comment>
<dbReference type="AlphaFoldDB" id="A0A9K3CZZ9"/>
<keyword evidence="2" id="KW-1185">Reference proteome</keyword>
<gene>
    <name evidence="1" type="ORF">KIPB_007395</name>
</gene>
<evidence type="ECO:0000313" key="2">
    <source>
        <dbReference type="Proteomes" id="UP000265618"/>
    </source>
</evidence>
<sequence>DSAFLAKGSTPINRLSLSSITLYTLHCTHMSVPFLGRMNPNRGARPGLSYDPIPWTVAFEEECVVKTQAEG</sequence>
<dbReference type="Proteomes" id="UP000265618">
    <property type="component" value="Unassembled WGS sequence"/>
</dbReference>
<evidence type="ECO:0000313" key="1">
    <source>
        <dbReference type="EMBL" id="GIQ85685.1"/>
    </source>
</evidence>
<accession>A0A9K3CZZ9</accession>
<proteinExistence type="predicted"/>
<dbReference type="EMBL" id="BDIP01002077">
    <property type="protein sequence ID" value="GIQ85685.1"/>
    <property type="molecule type" value="Genomic_DNA"/>
</dbReference>
<organism evidence="1 2">
    <name type="scientific">Kipferlia bialata</name>
    <dbReference type="NCBI Taxonomy" id="797122"/>
    <lineage>
        <taxon>Eukaryota</taxon>
        <taxon>Metamonada</taxon>
        <taxon>Carpediemonas-like organisms</taxon>
        <taxon>Kipferlia</taxon>
    </lineage>
</organism>
<name>A0A9K3CZZ9_9EUKA</name>
<protein>
    <submittedName>
        <fullName evidence="1">Uncharacterized protein</fullName>
    </submittedName>
</protein>
<reference evidence="1 2" key="1">
    <citation type="journal article" date="2018" name="PLoS ONE">
        <title>The draft genome of Kipferlia bialata reveals reductive genome evolution in fornicate parasites.</title>
        <authorList>
            <person name="Tanifuji G."/>
            <person name="Takabayashi S."/>
            <person name="Kume K."/>
            <person name="Takagi M."/>
            <person name="Nakayama T."/>
            <person name="Kamikawa R."/>
            <person name="Inagaki Y."/>
            <person name="Hashimoto T."/>
        </authorList>
    </citation>
    <scope>NUCLEOTIDE SEQUENCE [LARGE SCALE GENOMIC DNA]</scope>
    <source>
        <strain evidence="1">NY0173</strain>
    </source>
</reference>
<feature type="non-terminal residue" evidence="1">
    <location>
        <position position="1"/>
    </location>
</feature>